<dbReference type="AlphaFoldDB" id="A0A699YJQ2"/>
<sequence>MELCIKLVKLHNELVHLQLPQLAEKRLSVSQALRQAFEEYSGQLAPGGSDSVLGQLSEAQLLRICQDAGCMEPQGSLSQSGLKNVLAAFRPQAYEGPLAVSENNCQ</sequence>
<accession>A0A699YJQ2</accession>
<keyword evidence="2" id="KW-1185">Reference proteome</keyword>
<organism evidence="1 2">
    <name type="scientific">Haematococcus lacustris</name>
    <name type="common">Green alga</name>
    <name type="synonym">Haematococcus pluvialis</name>
    <dbReference type="NCBI Taxonomy" id="44745"/>
    <lineage>
        <taxon>Eukaryota</taxon>
        <taxon>Viridiplantae</taxon>
        <taxon>Chlorophyta</taxon>
        <taxon>core chlorophytes</taxon>
        <taxon>Chlorophyceae</taxon>
        <taxon>CS clade</taxon>
        <taxon>Chlamydomonadales</taxon>
        <taxon>Haematococcaceae</taxon>
        <taxon>Haematococcus</taxon>
    </lineage>
</organism>
<gene>
    <name evidence="1" type="ORF">HaLaN_01859</name>
</gene>
<proteinExistence type="predicted"/>
<reference evidence="1 2" key="1">
    <citation type="submission" date="2020-02" db="EMBL/GenBank/DDBJ databases">
        <title>Draft genome sequence of Haematococcus lacustris strain NIES-144.</title>
        <authorList>
            <person name="Morimoto D."/>
            <person name="Nakagawa S."/>
            <person name="Yoshida T."/>
            <person name="Sawayama S."/>
        </authorList>
    </citation>
    <scope>NUCLEOTIDE SEQUENCE [LARGE SCALE GENOMIC DNA]</scope>
    <source>
        <strain evidence="1 2">NIES-144</strain>
    </source>
</reference>
<protein>
    <submittedName>
        <fullName evidence="1">Uncharacterized protein</fullName>
    </submittedName>
</protein>
<dbReference type="EMBL" id="BLLF01000074">
    <property type="protein sequence ID" value="GFH07104.1"/>
    <property type="molecule type" value="Genomic_DNA"/>
</dbReference>
<dbReference type="Proteomes" id="UP000485058">
    <property type="component" value="Unassembled WGS sequence"/>
</dbReference>
<name>A0A699YJQ2_HAELA</name>
<evidence type="ECO:0000313" key="1">
    <source>
        <dbReference type="EMBL" id="GFH07104.1"/>
    </source>
</evidence>
<evidence type="ECO:0000313" key="2">
    <source>
        <dbReference type="Proteomes" id="UP000485058"/>
    </source>
</evidence>
<comment type="caution">
    <text evidence="1">The sequence shown here is derived from an EMBL/GenBank/DDBJ whole genome shotgun (WGS) entry which is preliminary data.</text>
</comment>